<reference evidence="3" key="1">
    <citation type="submission" date="2016-03" db="EMBL/GenBank/DDBJ databases">
        <authorList>
            <person name="Devillers Hugo."/>
        </authorList>
    </citation>
    <scope>NUCLEOTIDE SEQUENCE [LARGE SCALE GENOMIC DNA]</scope>
</reference>
<evidence type="ECO:0000256" key="1">
    <source>
        <dbReference type="SAM" id="MobiDB-lite"/>
    </source>
</evidence>
<dbReference type="OrthoDB" id="3063476at2759"/>
<proteinExistence type="predicted"/>
<dbReference type="InterPro" id="IPR053203">
    <property type="entry name" value="Cisplatin_resist-associated"/>
</dbReference>
<name>A0A1G4JYM1_9SACH</name>
<evidence type="ECO:0000313" key="3">
    <source>
        <dbReference type="Proteomes" id="UP000189911"/>
    </source>
</evidence>
<feature type="region of interest" description="Disordered" evidence="1">
    <location>
        <begin position="1"/>
        <end position="54"/>
    </location>
</feature>
<sequence length="164" mass="17373">MGQSYNVYTGRGGAGNVVASSEKPSPKVVPQGSQTPNLLQPVFSTGRGGAGNMCKNVDYKLTRKAQDVDEDFISPAEDEIQPASPANDLQNATSQSSRGRQAPQSAKSSLKPKRSRHETPQTVSIGRGGAGNILSPSNSKRSESEKKAKKPSSIWGNVKKIFSS</sequence>
<feature type="compositionally biased region" description="Polar residues" evidence="1">
    <location>
        <begin position="87"/>
        <end position="108"/>
    </location>
</feature>
<protein>
    <submittedName>
        <fullName evidence="2">LANO_0E13124g1_1</fullName>
    </submittedName>
</protein>
<dbReference type="PANTHER" id="PTHR34693:SF1">
    <property type="entry name" value="PROTEIN PAR32"/>
    <property type="match status" value="1"/>
</dbReference>
<feature type="region of interest" description="Disordered" evidence="1">
    <location>
        <begin position="70"/>
        <end position="164"/>
    </location>
</feature>
<feature type="compositionally biased region" description="Acidic residues" evidence="1">
    <location>
        <begin position="70"/>
        <end position="80"/>
    </location>
</feature>
<gene>
    <name evidence="2" type="ORF">LANO_0E13124G</name>
</gene>
<dbReference type="EMBL" id="LT598451">
    <property type="protein sequence ID" value="SCU96293.1"/>
    <property type="molecule type" value="Genomic_DNA"/>
</dbReference>
<dbReference type="Proteomes" id="UP000189911">
    <property type="component" value="Chromosome E"/>
</dbReference>
<keyword evidence="3" id="KW-1185">Reference proteome</keyword>
<organism evidence="2 3">
    <name type="scientific">Lachancea nothofagi CBS 11611</name>
    <dbReference type="NCBI Taxonomy" id="1266666"/>
    <lineage>
        <taxon>Eukaryota</taxon>
        <taxon>Fungi</taxon>
        <taxon>Dikarya</taxon>
        <taxon>Ascomycota</taxon>
        <taxon>Saccharomycotina</taxon>
        <taxon>Saccharomycetes</taxon>
        <taxon>Saccharomycetales</taxon>
        <taxon>Saccharomycetaceae</taxon>
        <taxon>Lachancea</taxon>
    </lineage>
</organism>
<dbReference type="PANTHER" id="PTHR34693">
    <property type="entry name" value="PROTEIN PAR32"/>
    <property type="match status" value="1"/>
</dbReference>
<dbReference type="Pfam" id="PF12223">
    <property type="entry name" value="DUF3602"/>
    <property type="match status" value="2"/>
</dbReference>
<evidence type="ECO:0000313" key="2">
    <source>
        <dbReference type="EMBL" id="SCU96293.1"/>
    </source>
</evidence>
<accession>A0A1G4JYM1</accession>
<dbReference type="AlphaFoldDB" id="A0A1G4JYM1"/>
<dbReference type="InterPro" id="IPR022024">
    <property type="entry name" value="DUF3602"/>
</dbReference>